<evidence type="ECO:0000313" key="7">
    <source>
        <dbReference type="Proteomes" id="UP000675431"/>
    </source>
</evidence>
<evidence type="ECO:0000256" key="4">
    <source>
        <dbReference type="PIRSR" id="PIRSR605754-1"/>
    </source>
</evidence>
<evidence type="ECO:0000256" key="5">
    <source>
        <dbReference type="SAM" id="Phobius"/>
    </source>
</evidence>
<dbReference type="Proteomes" id="UP000675431">
    <property type="component" value="Unassembled WGS sequence"/>
</dbReference>
<reference evidence="6 7" key="1">
    <citation type="submission" date="2021-04" db="EMBL/GenBank/DDBJ databases">
        <title>Allobacillus sp. nov. SKP8-2 isolated from shrimp paste.</title>
        <authorList>
            <person name="Tanasupawat S."/>
            <person name="Yiamsombat S."/>
            <person name="Kanchanasin P."/>
            <person name="Kuncharoen N."/>
        </authorList>
    </citation>
    <scope>NUCLEOTIDE SEQUENCE [LARGE SCALE GENOMIC DNA]</scope>
    <source>
        <strain evidence="6 7">SKP8-2</strain>
    </source>
</reference>
<dbReference type="CDD" id="cd06165">
    <property type="entry name" value="Sortase_A"/>
    <property type="match status" value="1"/>
</dbReference>
<proteinExistence type="predicted"/>
<sequence>MKKWQYGLVGTFLVLGVFFIAAPFLKDYIIDRNVDKTMNEMNRLNSEDLKMNRAKGGKEETVNELPSEMDVFKSMNFKGDPVAFMYIPRTGLKLPIYGTVNNTNLLYGAGEMKDYEELGQGNYSIIGHRMKQEGLLFHDIPRLQHGDIVYVTDMERVFEYRVNDPSVIEESETEVIQDNGKDEITLLTCDIPSEPHNRVMVQGDLRMIYDYSEEIFN</sequence>
<evidence type="ECO:0000256" key="1">
    <source>
        <dbReference type="ARBA" id="ARBA00022670"/>
    </source>
</evidence>
<gene>
    <name evidence="6" type="ORF">KC820_02885</name>
</gene>
<dbReference type="InterPro" id="IPR005754">
    <property type="entry name" value="Sortase"/>
</dbReference>
<dbReference type="SUPFAM" id="SSF63817">
    <property type="entry name" value="Sortase"/>
    <property type="match status" value="1"/>
</dbReference>
<dbReference type="InterPro" id="IPR023365">
    <property type="entry name" value="Sortase_dom-sf"/>
</dbReference>
<comment type="caution">
    <text evidence="6">The sequence shown here is derived from an EMBL/GenBank/DDBJ whole genome shotgun (WGS) entry which is preliminary data.</text>
</comment>
<dbReference type="InterPro" id="IPR042007">
    <property type="entry name" value="Sortase_A"/>
</dbReference>
<dbReference type="AlphaFoldDB" id="A0A941CSI3"/>
<feature type="active site" description="Proton donor/acceptor" evidence="4">
    <location>
        <position position="128"/>
    </location>
</feature>
<protein>
    <submittedName>
        <fullName evidence="6">Class A sortase</fullName>
    </submittedName>
</protein>
<keyword evidence="5" id="KW-1133">Transmembrane helix</keyword>
<evidence type="ECO:0000313" key="6">
    <source>
        <dbReference type="EMBL" id="MBR7553093.1"/>
    </source>
</evidence>
<keyword evidence="5" id="KW-0472">Membrane</keyword>
<dbReference type="Gene3D" id="2.40.260.10">
    <property type="entry name" value="Sortase"/>
    <property type="match status" value="1"/>
</dbReference>
<evidence type="ECO:0000256" key="2">
    <source>
        <dbReference type="ARBA" id="ARBA00022801"/>
    </source>
</evidence>
<keyword evidence="5" id="KW-0812">Transmembrane</keyword>
<dbReference type="NCBIfam" id="TIGR01076">
    <property type="entry name" value="sortase_fam"/>
    <property type="match status" value="1"/>
</dbReference>
<keyword evidence="7" id="KW-1185">Reference proteome</keyword>
<keyword evidence="1" id="KW-0645">Protease</keyword>
<feature type="transmembrane region" description="Helical" evidence="5">
    <location>
        <begin position="6"/>
        <end position="25"/>
    </location>
</feature>
<keyword evidence="2" id="KW-0378">Hydrolase</keyword>
<name>A0A941CSI3_9BACI</name>
<evidence type="ECO:0000256" key="3">
    <source>
        <dbReference type="ARBA" id="ARBA00022807"/>
    </source>
</evidence>
<dbReference type="GO" id="GO:0006508">
    <property type="term" value="P:proteolysis"/>
    <property type="evidence" value="ECO:0007669"/>
    <property type="project" value="UniProtKB-KW"/>
</dbReference>
<feature type="active site" description="Acyl-thioester intermediate" evidence="4">
    <location>
        <position position="189"/>
    </location>
</feature>
<dbReference type="Pfam" id="PF04203">
    <property type="entry name" value="Sortase"/>
    <property type="match status" value="1"/>
</dbReference>
<accession>A0A941CSI3</accession>
<dbReference type="EMBL" id="JAGSIE010000007">
    <property type="protein sequence ID" value="MBR7553093.1"/>
    <property type="molecule type" value="Genomic_DNA"/>
</dbReference>
<dbReference type="RefSeq" id="WP_212367865.1">
    <property type="nucleotide sequence ID" value="NZ_JAGSIE010000007.1"/>
</dbReference>
<keyword evidence="3" id="KW-0788">Thiol protease</keyword>
<dbReference type="GO" id="GO:0008234">
    <property type="term" value="F:cysteine-type peptidase activity"/>
    <property type="evidence" value="ECO:0007669"/>
    <property type="project" value="UniProtKB-KW"/>
</dbReference>
<organism evidence="6 7">
    <name type="scientific">Allobacillus saliphilus</name>
    <dbReference type="NCBI Taxonomy" id="2912308"/>
    <lineage>
        <taxon>Bacteria</taxon>
        <taxon>Bacillati</taxon>
        <taxon>Bacillota</taxon>
        <taxon>Bacilli</taxon>
        <taxon>Bacillales</taxon>
        <taxon>Bacillaceae</taxon>
        <taxon>Allobacillus</taxon>
    </lineage>
</organism>